<feature type="transmembrane region" description="Helical" evidence="6">
    <location>
        <begin position="235"/>
        <end position="255"/>
    </location>
</feature>
<proteinExistence type="predicted"/>
<protein>
    <submittedName>
        <fullName evidence="8">Putative MFS family arabinose efflux permease</fullName>
    </submittedName>
</protein>
<keyword evidence="3 6" id="KW-0812">Transmembrane</keyword>
<evidence type="ECO:0000256" key="5">
    <source>
        <dbReference type="ARBA" id="ARBA00023136"/>
    </source>
</evidence>
<feature type="transmembrane region" description="Helical" evidence="6">
    <location>
        <begin position="160"/>
        <end position="179"/>
    </location>
</feature>
<dbReference type="InterPro" id="IPR036259">
    <property type="entry name" value="MFS_trans_sf"/>
</dbReference>
<dbReference type="CDD" id="cd17324">
    <property type="entry name" value="MFS_NepI_like"/>
    <property type="match status" value="1"/>
</dbReference>
<dbReference type="PANTHER" id="PTHR43124">
    <property type="entry name" value="PURINE EFFLUX PUMP PBUE"/>
    <property type="match status" value="1"/>
</dbReference>
<dbReference type="InterPro" id="IPR011701">
    <property type="entry name" value="MFS"/>
</dbReference>
<keyword evidence="2" id="KW-1003">Cell membrane</keyword>
<evidence type="ECO:0000256" key="1">
    <source>
        <dbReference type="ARBA" id="ARBA00004651"/>
    </source>
</evidence>
<keyword evidence="5 6" id="KW-0472">Membrane</keyword>
<feature type="transmembrane region" description="Helical" evidence="6">
    <location>
        <begin position="200"/>
        <end position="223"/>
    </location>
</feature>
<feature type="transmembrane region" description="Helical" evidence="6">
    <location>
        <begin position="128"/>
        <end position="154"/>
    </location>
</feature>
<comment type="caution">
    <text evidence="8">The sequence shown here is derived from an EMBL/GenBank/DDBJ whole genome shotgun (WGS) entry which is preliminary data.</text>
</comment>
<dbReference type="SUPFAM" id="SSF103473">
    <property type="entry name" value="MFS general substrate transporter"/>
    <property type="match status" value="1"/>
</dbReference>
<keyword evidence="4 6" id="KW-1133">Transmembrane helix</keyword>
<dbReference type="PROSITE" id="PS50850">
    <property type="entry name" value="MFS"/>
    <property type="match status" value="1"/>
</dbReference>
<feature type="transmembrane region" description="Helical" evidence="6">
    <location>
        <begin position="322"/>
        <end position="341"/>
    </location>
</feature>
<dbReference type="OrthoDB" id="9814237at2"/>
<evidence type="ECO:0000256" key="4">
    <source>
        <dbReference type="ARBA" id="ARBA00022989"/>
    </source>
</evidence>
<dbReference type="Pfam" id="PF07690">
    <property type="entry name" value="MFS_1"/>
    <property type="match status" value="1"/>
</dbReference>
<gene>
    <name evidence="8" type="ORF">FB558_2571</name>
</gene>
<feature type="domain" description="Major facilitator superfamily (MFS) profile" evidence="7">
    <location>
        <begin position="4"/>
        <end position="377"/>
    </location>
</feature>
<dbReference type="Gene3D" id="1.20.1250.20">
    <property type="entry name" value="MFS general substrate transporter like domains"/>
    <property type="match status" value="1"/>
</dbReference>
<feature type="transmembrane region" description="Helical" evidence="6">
    <location>
        <begin position="70"/>
        <end position="97"/>
    </location>
</feature>
<dbReference type="EMBL" id="VFPA01000001">
    <property type="protein sequence ID" value="TQM15779.1"/>
    <property type="molecule type" value="Genomic_DNA"/>
</dbReference>
<dbReference type="AlphaFoldDB" id="A0A543E2V9"/>
<feature type="transmembrane region" description="Helical" evidence="6">
    <location>
        <begin position="262"/>
        <end position="284"/>
    </location>
</feature>
<evidence type="ECO:0000256" key="2">
    <source>
        <dbReference type="ARBA" id="ARBA00022475"/>
    </source>
</evidence>
<sequence length="389" mass="39856">MPRAVYVLALGIFAMVTSEFVVAGLMPQMAEGLGVSIPQVGYLITAFAFAMSVGGPLLMVFVMRMRPKPALMLLFGIFLAGNVLAATATGYGVMFVARLVTGTASQAFFGAAVSICAAMAAPELRGRAVAVVLNGLMLGTLLGLPLATLVGAAYGWRSAFWAIAALTVVAALCTVRGVPDLPRVDRGPVRQELGVFRSPRLWLVFATSTLVIGATFSAFSFLNPILTGISGFTPGAVPLLLVAYGAATLVGNMVVGRLADRFALPVLCCGLVLNLLFLTGFALFAEVGAAAVVCALGIGLVGVTMNPAMVVRVQRAGSVGPLVNTIHGSFITGGIIISSSLGGLAIDAFGLRAPLWLGAGLALAGILTLVPDLVRRARPDRVPALTGAG</sequence>
<keyword evidence="9" id="KW-1185">Reference proteome</keyword>
<evidence type="ECO:0000256" key="3">
    <source>
        <dbReference type="ARBA" id="ARBA00022692"/>
    </source>
</evidence>
<evidence type="ECO:0000313" key="9">
    <source>
        <dbReference type="Proteomes" id="UP000315677"/>
    </source>
</evidence>
<evidence type="ECO:0000259" key="7">
    <source>
        <dbReference type="PROSITE" id="PS50850"/>
    </source>
</evidence>
<dbReference type="InterPro" id="IPR050189">
    <property type="entry name" value="MFS_Efflux_Transporters"/>
</dbReference>
<dbReference type="InterPro" id="IPR020846">
    <property type="entry name" value="MFS_dom"/>
</dbReference>
<comment type="subcellular location">
    <subcellularLocation>
        <location evidence="1">Cell membrane</location>
        <topology evidence="1">Multi-pass membrane protein</topology>
    </subcellularLocation>
</comment>
<name>A0A543E2V9_9PSEU</name>
<dbReference type="Proteomes" id="UP000315677">
    <property type="component" value="Unassembled WGS sequence"/>
</dbReference>
<evidence type="ECO:0000313" key="8">
    <source>
        <dbReference type="EMBL" id="TQM15779.1"/>
    </source>
</evidence>
<feature type="transmembrane region" description="Helical" evidence="6">
    <location>
        <begin position="42"/>
        <end position="63"/>
    </location>
</feature>
<organism evidence="8 9">
    <name type="scientific">Pseudonocardia kunmingensis</name>
    <dbReference type="NCBI Taxonomy" id="630975"/>
    <lineage>
        <taxon>Bacteria</taxon>
        <taxon>Bacillati</taxon>
        <taxon>Actinomycetota</taxon>
        <taxon>Actinomycetes</taxon>
        <taxon>Pseudonocardiales</taxon>
        <taxon>Pseudonocardiaceae</taxon>
        <taxon>Pseudonocardia</taxon>
    </lineage>
</organism>
<reference evidence="8 9" key="1">
    <citation type="submission" date="2019-06" db="EMBL/GenBank/DDBJ databases">
        <title>Sequencing the genomes of 1000 actinobacteria strains.</title>
        <authorList>
            <person name="Klenk H.-P."/>
        </authorList>
    </citation>
    <scope>NUCLEOTIDE SEQUENCE [LARGE SCALE GENOMIC DNA]</scope>
    <source>
        <strain evidence="8 9">DSM 45301</strain>
    </source>
</reference>
<dbReference type="PANTHER" id="PTHR43124:SF8">
    <property type="entry name" value="INNER MEMBRANE TRANSPORT PROTEIN YDHP"/>
    <property type="match status" value="1"/>
</dbReference>
<dbReference type="RefSeq" id="WP_142052109.1">
    <property type="nucleotide sequence ID" value="NZ_VFPA01000001.1"/>
</dbReference>
<evidence type="ECO:0000256" key="6">
    <source>
        <dbReference type="SAM" id="Phobius"/>
    </source>
</evidence>
<feature type="transmembrane region" description="Helical" evidence="6">
    <location>
        <begin position="103"/>
        <end position="121"/>
    </location>
</feature>
<feature type="transmembrane region" description="Helical" evidence="6">
    <location>
        <begin position="353"/>
        <end position="374"/>
    </location>
</feature>
<feature type="transmembrane region" description="Helical" evidence="6">
    <location>
        <begin position="290"/>
        <end position="310"/>
    </location>
</feature>
<accession>A0A543E2V9</accession>
<dbReference type="GO" id="GO:0022857">
    <property type="term" value="F:transmembrane transporter activity"/>
    <property type="evidence" value="ECO:0007669"/>
    <property type="project" value="InterPro"/>
</dbReference>
<dbReference type="GO" id="GO:0005886">
    <property type="term" value="C:plasma membrane"/>
    <property type="evidence" value="ECO:0007669"/>
    <property type="project" value="UniProtKB-SubCell"/>
</dbReference>